<feature type="transmembrane region" description="Helical" evidence="6">
    <location>
        <begin position="21"/>
        <end position="41"/>
    </location>
</feature>
<accession>A0A2H9TNE4</accession>
<evidence type="ECO:0000256" key="1">
    <source>
        <dbReference type="ARBA" id="ARBA00004370"/>
    </source>
</evidence>
<dbReference type="OrthoDB" id="5599157at2759"/>
<feature type="domain" description="SMP-LTD" evidence="7">
    <location>
        <begin position="72"/>
        <end position="258"/>
    </location>
</feature>
<evidence type="ECO:0000313" key="9">
    <source>
        <dbReference type="Proteomes" id="UP000240830"/>
    </source>
</evidence>
<evidence type="ECO:0000256" key="3">
    <source>
        <dbReference type="ARBA" id="ARBA00023055"/>
    </source>
</evidence>
<name>A0A2H9TNE4_9FUNG</name>
<evidence type="ECO:0000256" key="6">
    <source>
        <dbReference type="SAM" id="Phobius"/>
    </source>
</evidence>
<evidence type="ECO:0000313" key="8">
    <source>
        <dbReference type="EMBL" id="PJF19254.1"/>
    </source>
</evidence>
<keyword evidence="6" id="KW-1133">Transmembrane helix</keyword>
<dbReference type="InterPro" id="IPR019411">
    <property type="entry name" value="MMM1_dom"/>
</dbReference>
<proteinExistence type="predicted"/>
<comment type="subcellular location">
    <subcellularLocation>
        <location evidence="1">Membrane</location>
    </subcellularLocation>
</comment>
<dbReference type="Pfam" id="PF10296">
    <property type="entry name" value="MMM1"/>
    <property type="match status" value="2"/>
</dbReference>
<evidence type="ECO:0000256" key="4">
    <source>
        <dbReference type="ARBA" id="ARBA00023121"/>
    </source>
</evidence>
<evidence type="ECO:0000256" key="2">
    <source>
        <dbReference type="ARBA" id="ARBA00022448"/>
    </source>
</evidence>
<gene>
    <name evidence="8" type="ORF">PSACC_00936</name>
</gene>
<keyword evidence="6" id="KW-0812">Transmembrane</keyword>
<evidence type="ECO:0000259" key="7">
    <source>
        <dbReference type="PROSITE" id="PS51847"/>
    </source>
</evidence>
<protein>
    <submittedName>
        <fullName evidence="8">Maintenance of mitochondrial morphology protein</fullName>
    </submittedName>
</protein>
<dbReference type="Proteomes" id="UP000240830">
    <property type="component" value="Unassembled WGS sequence"/>
</dbReference>
<keyword evidence="4" id="KW-0446">Lipid-binding</keyword>
<dbReference type="GO" id="GO:0008289">
    <property type="term" value="F:lipid binding"/>
    <property type="evidence" value="ECO:0007669"/>
    <property type="project" value="UniProtKB-KW"/>
</dbReference>
<evidence type="ECO:0000256" key="5">
    <source>
        <dbReference type="ARBA" id="ARBA00023136"/>
    </source>
</evidence>
<keyword evidence="2" id="KW-0813">Transport</keyword>
<keyword evidence="9" id="KW-1185">Reference proteome</keyword>
<reference evidence="8 9" key="1">
    <citation type="submission" date="2016-10" db="EMBL/GenBank/DDBJ databases">
        <title>The genome of Paramicrosporidium saccamoebae is the missing link in understanding Cryptomycota and Microsporidia evolution.</title>
        <authorList>
            <person name="Quandt C.A."/>
            <person name="Beaudet D."/>
            <person name="Corsaro D."/>
            <person name="Michel R."/>
            <person name="Corradi N."/>
            <person name="James T."/>
        </authorList>
    </citation>
    <scope>NUCLEOTIDE SEQUENCE [LARGE SCALE GENOMIC DNA]</scope>
    <source>
        <strain evidence="8 9">KSL3</strain>
    </source>
</reference>
<dbReference type="AlphaFoldDB" id="A0A2H9TNE4"/>
<dbReference type="EMBL" id="MTSL01000072">
    <property type="protein sequence ID" value="PJF19254.1"/>
    <property type="molecule type" value="Genomic_DNA"/>
</dbReference>
<dbReference type="GO" id="GO:0016020">
    <property type="term" value="C:membrane"/>
    <property type="evidence" value="ECO:0007669"/>
    <property type="project" value="UniProtKB-SubCell"/>
</dbReference>
<keyword evidence="3" id="KW-0445">Lipid transport</keyword>
<dbReference type="PROSITE" id="PS51847">
    <property type="entry name" value="SMP"/>
    <property type="match status" value="1"/>
</dbReference>
<organism evidence="8 9">
    <name type="scientific">Paramicrosporidium saccamoebae</name>
    <dbReference type="NCBI Taxonomy" id="1246581"/>
    <lineage>
        <taxon>Eukaryota</taxon>
        <taxon>Fungi</taxon>
        <taxon>Fungi incertae sedis</taxon>
        <taxon>Cryptomycota</taxon>
        <taxon>Cryptomycota incertae sedis</taxon>
        <taxon>Paramicrosporidium</taxon>
    </lineage>
</organism>
<sequence>MHSLDFLEKAVSLSSKEFIRGFIIGQFALLLVLLLLARLLFFRSPTPLEPIRFPSKPKSKKAPSPSMPILPGRESCVWVNSILVQLLGPLKTLLLDGDTLEHLSALLNGYVGGSDMVGTMEILKFELGDSCPQVRWIETLSEASWEIQIEWNDVAELDLDTAVILSWPPRQHLASLPCSFSFAVKSVMATLKVVLEGDKMYISALSDGFELDLRIHSLIGHRSKLKDIPKLTSVLRERLRGVIEQKLIDPHRIEMDVGEMARKIILPQPTKTVD</sequence>
<keyword evidence="5 6" id="KW-0472">Membrane</keyword>
<comment type="caution">
    <text evidence="8">The sequence shown here is derived from an EMBL/GenBank/DDBJ whole genome shotgun (WGS) entry which is preliminary data.</text>
</comment>
<dbReference type="InterPro" id="IPR031468">
    <property type="entry name" value="SMP_LBD"/>
</dbReference>
<dbReference type="STRING" id="1246581.A0A2H9TNE4"/>
<dbReference type="GO" id="GO:0006869">
    <property type="term" value="P:lipid transport"/>
    <property type="evidence" value="ECO:0007669"/>
    <property type="project" value="UniProtKB-KW"/>
</dbReference>